<comment type="caution">
    <text evidence="2">The sequence shown here is derived from an EMBL/GenBank/DDBJ whole genome shotgun (WGS) entry which is preliminary data.</text>
</comment>
<name>A0ABV6VVA0_9ACTN</name>
<sequence>MTQPQQPADDPAPRIPDYPVEIPDLLPGQVLTRTTTHSGELRPRGFLITCAHCLATRDWLLVEVHGKVYIRCRCTHEWLEPDLDLDSFNDLFGEADRVWDSLTDVITSLGFDGLLAGTTWT</sequence>
<dbReference type="RefSeq" id="WP_380536021.1">
    <property type="nucleotide sequence ID" value="NZ_JBHFAB010000008.1"/>
</dbReference>
<proteinExistence type="predicted"/>
<evidence type="ECO:0000313" key="3">
    <source>
        <dbReference type="Proteomes" id="UP001592531"/>
    </source>
</evidence>
<keyword evidence="3" id="KW-1185">Reference proteome</keyword>
<reference evidence="2 3" key="1">
    <citation type="submission" date="2024-09" db="EMBL/GenBank/DDBJ databases">
        <authorList>
            <person name="Lee S.D."/>
        </authorList>
    </citation>
    <scope>NUCLEOTIDE SEQUENCE [LARGE SCALE GENOMIC DNA]</scope>
    <source>
        <strain evidence="2 3">N8-3</strain>
    </source>
</reference>
<evidence type="ECO:0000256" key="1">
    <source>
        <dbReference type="SAM" id="MobiDB-lite"/>
    </source>
</evidence>
<protein>
    <submittedName>
        <fullName evidence="2">Uncharacterized protein</fullName>
    </submittedName>
</protein>
<feature type="region of interest" description="Disordered" evidence="1">
    <location>
        <begin position="1"/>
        <end position="23"/>
    </location>
</feature>
<feature type="compositionally biased region" description="Low complexity" evidence="1">
    <location>
        <begin position="1"/>
        <end position="19"/>
    </location>
</feature>
<dbReference type="Proteomes" id="UP001592531">
    <property type="component" value="Unassembled WGS sequence"/>
</dbReference>
<evidence type="ECO:0000313" key="2">
    <source>
        <dbReference type="EMBL" id="MFC1417704.1"/>
    </source>
</evidence>
<accession>A0ABV6VVA0</accession>
<dbReference type="EMBL" id="JBHFAB010000008">
    <property type="protein sequence ID" value="MFC1417704.1"/>
    <property type="molecule type" value="Genomic_DNA"/>
</dbReference>
<gene>
    <name evidence="2" type="ORF">ACEZDE_13755</name>
</gene>
<organism evidence="2 3">
    <name type="scientific">Streptacidiphilus cavernicola</name>
    <dbReference type="NCBI Taxonomy" id="3342716"/>
    <lineage>
        <taxon>Bacteria</taxon>
        <taxon>Bacillati</taxon>
        <taxon>Actinomycetota</taxon>
        <taxon>Actinomycetes</taxon>
        <taxon>Kitasatosporales</taxon>
        <taxon>Streptomycetaceae</taxon>
        <taxon>Streptacidiphilus</taxon>
    </lineage>
</organism>